<keyword evidence="1" id="KW-1133">Transmembrane helix</keyword>
<proteinExistence type="predicted"/>
<evidence type="ECO:0000313" key="4">
    <source>
        <dbReference type="Proteomes" id="UP000033200"/>
    </source>
</evidence>
<feature type="transmembrane region" description="Helical" evidence="1">
    <location>
        <begin position="112"/>
        <end position="130"/>
    </location>
</feature>
<dbReference type="STRING" id="1549858.MC45_08795"/>
<protein>
    <submittedName>
        <fullName evidence="3">Membrane protein</fullName>
    </submittedName>
</protein>
<keyword evidence="4" id="KW-1185">Reference proteome</keyword>
<dbReference type="InterPro" id="IPR058581">
    <property type="entry name" value="TM_HPP"/>
</dbReference>
<feature type="domain" description="HPP transmembrane region" evidence="2">
    <location>
        <begin position="12"/>
        <end position="164"/>
    </location>
</feature>
<reference evidence="3 4" key="1">
    <citation type="submission" date="2014-09" db="EMBL/GenBank/DDBJ databases">
        <title>Using Illumina technology Improving SMRT sequencing Genome Assembly by RASTools.</title>
        <authorList>
            <person name="Zhou Y."/>
            <person name="Ma T."/>
            <person name="Liu T."/>
        </authorList>
    </citation>
    <scope>NUCLEOTIDE SEQUENCE [LARGE SCALE GENOMIC DNA]</scope>
    <source>
        <strain evidence="3 4">ATCC 55669</strain>
    </source>
</reference>
<dbReference type="HOGENOM" id="CLU_040397_1_0_5"/>
<keyword evidence="1" id="KW-0812">Transmembrane</keyword>
<feature type="transmembrane region" description="Helical" evidence="1">
    <location>
        <begin position="77"/>
        <end position="105"/>
    </location>
</feature>
<feature type="transmembrane region" description="Helical" evidence="1">
    <location>
        <begin position="44"/>
        <end position="65"/>
    </location>
</feature>
<dbReference type="PANTHER" id="PTHR33741:SF5">
    <property type="entry name" value="TRANSMEMBRANE PROTEIN DDB_G0269096-RELATED"/>
    <property type="match status" value="1"/>
</dbReference>
<feature type="transmembrane region" description="Helical" evidence="1">
    <location>
        <begin position="16"/>
        <end position="37"/>
    </location>
</feature>
<dbReference type="EMBL" id="CP009571">
    <property type="protein sequence ID" value="AIT06448.1"/>
    <property type="molecule type" value="Genomic_DNA"/>
</dbReference>
<dbReference type="InterPro" id="IPR007065">
    <property type="entry name" value="HPP"/>
</dbReference>
<evidence type="ECO:0000313" key="3">
    <source>
        <dbReference type="EMBL" id="AIT06448.1"/>
    </source>
</evidence>
<dbReference type="RefSeq" id="WP_038661963.1">
    <property type="nucleotide sequence ID" value="NZ_CP009571.1"/>
</dbReference>
<dbReference type="Pfam" id="PF04982">
    <property type="entry name" value="TM_HPP"/>
    <property type="match status" value="1"/>
</dbReference>
<dbReference type="KEGG" id="stax:MC45_08795"/>
<gene>
    <name evidence="3" type="ORF">MC45_08795</name>
</gene>
<organism evidence="3 4">
    <name type="scientific">Sphingomonas taxi</name>
    <dbReference type="NCBI Taxonomy" id="1549858"/>
    <lineage>
        <taxon>Bacteria</taxon>
        <taxon>Pseudomonadati</taxon>
        <taxon>Pseudomonadota</taxon>
        <taxon>Alphaproteobacteria</taxon>
        <taxon>Sphingomonadales</taxon>
        <taxon>Sphingomonadaceae</taxon>
        <taxon>Sphingomonas</taxon>
    </lineage>
</organism>
<sequence length="225" mass="23048">MIFRPILAGAVLRDRLLAGVGATFGIALTGVLAAVLAGEGSLPLLVAPIGASAVLVFAVPASPLAQPWPVIGGNLLSALWGLLVAQCVATPVAAAALAVGGAIVVMSLLRCLHPPGGAVALGVVLAAGHLPDGWLYPWLPVGLDSALLVLAGMLFHRLSRHVYPHRPAAPVPTPSPFAAADIDAALADMHESFDIAREDLDALLDAAARHAALRRERSARSSPRR</sequence>
<feature type="transmembrane region" description="Helical" evidence="1">
    <location>
        <begin position="136"/>
        <end position="156"/>
    </location>
</feature>
<evidence type="ECO:0000259" key="2">
    <source>
        <dbReference type="Pfam" id="PF04982"/>
    </source>
</evidence>
<dbReference type="AlphaFoldDB" id="A0A097EFX1"/>
<evidence type="ECO:0000256" key="1">
    <source>
        <dbReference type="SAM" id="Phobius"/>
    </source>
</evidence>
<accession>A0A097EFX1</accession>
<keyword evidence="1" id="KW-0472">Membrane</keyword>
<name>A0A097EFX1_9SPHN</name>
<dbReference type="Proteomes" id="UP000033200">
    <property type="component" value="Chromosome"/>
</dbReference>
<dbReference type="eggNOG" id="COG3448">
    <property type="taxonomic scope" value="Bacteria"/>
</dbReference>
<dbReference type="PANTHER" id="PTHR33741">
    <property type="entry name" value="TRANSMEMBRANE PROTEIN DDB_G0269096-RELATED"/>
    <property type="match status" value="1"/>
</dbReference>